<feature type="transmembrane region" description="Helical" evidence="1">
    <location>
        <begin position="152"/>
        <end position="170"/>
    </location>
</feature>
<proteinExistence type="predicted"/>
<dbReference type="EMBL" id="WUAV01000003">
    <property type="protein sequence ID" value="KAF1762972.1"/>
    <property type="molecule type" value="Genomic_DNA"/>
</dbReference>
<dbReference type="CTD" id="9805708"/>
<keyword evidence="1" id="KW-1133">Transmembrane helix</keyword>
<dbReference type="Proteomes" id="UP000483820">
    <property type="component" value="Chromosome III"/>
</dbReference>
<sequence>MCLYTSTFLLIPLILTIYSYFWLIAVSESLSLDALRSLKMRSMIAVILPVCLLIVAVVWIFKSRLSAEQKKNRVGILDRCKKNITVGAQGIVITTVVGRLYAFCVVDNAFNVIGFPLVLLTTIVSLYFIFIFNSDLKCKADEHSSHQKKHSISMFFQIIGSHGVLITFIITMMGGVHLFVVFWQVLLTFVFATSYVDIQTIEVGRLKLKKRYEEPTMSAVVAVPMVRRTEEGGSDNSNSR</sequence>
<feature type="transmembrane region" description="Helical" evidence="1">
    <location>
        <begin position="7"/>
        <end position="24"/>
    </location>
</feature>
<dbReference type="KEGG" id="crq:GCK72_011237"/>
<accession>A0A6A5H988</accession>
<keyword evidence="1" id="KW-0812">Transmembrane</keyword>
<feature type="transmembrane region" description="Helical" evidence="1">
    <location>
        <begin position="44"/>
        <end position="62"/>
    </location>
</feature>
<feature type="transmembrane region" description="Helical" evidence="1">
    <location>
        <begin position="109"/>
        <end position="132"/>
    </location>
</feature>
<dbReference type="RefSeq" id="XP_003099540.2">
    <property type="nucleotide sequence ID" value="XM_003099492.2"/>
</dbReference>
<protein>
    <submittedName>
        <fullName evidence="2">Uncharacterized protein</fullName>
    </submittedName>
</protein>
<evidence type="ECO:0000313" key="2">
    <source>
        <dbReference type="EMBL" id="KAF1762972.1"/>
    </source>
</evidence>
<dbReference type="GeneID" id="9805708"/>
<reference evidence="2 3" key="1">
    <citation type="submission" date="2019-12" db="EMBL/GenBank/DDBJ databases">
        <title>Chromosome-level assembly of the Caenorhabditis remanei genome.</title>
        <authorList>
            <person name="Teterina A.A."/>
            <person name="Willis J.H."/>
            <person name="Phillips P.C."/>
        </authorList>
    </citation>
    <scope>NUCLEOTIDE SEQUENCE [LARGE SCALE GENOMIC DNA]</scope>
    <source>
        <strain evidence="2 3">PX506</strain>
        <tissue evidence="2">Whole organism</tissue>
    </source>
</reference>
<comment type="caution">
    <text evidence="2">The sequence shown here is derived from an EMBL/GenBank/DDBJ whole genome shotgun (WGS) entry which is preliminary data.</text>
</comment>
<name>A0A6A5H988_CAERE</name>
<feature type="transmembrane region" description="Helical" evidence="1">
    <location>
        <begin position="176"/>
        <end position="198"/>
    </location>
</feature>
<dbReference type="AlphaFoldDB" id="A0A6A5H988"/>
<gene>
    <name evidence="2" type="ORF">GCK72_011237</name>
</gene>
<evidence type="ECO:0000256" key="1">
    <source>
        <dbReference type="SAM" id="Phobius"/>
    </source>
</evidence>
<evidence type="ECO:0000313" key="3">
    <source>
        <dbReference type="Proteomes" id="UP000483820"/>
    </source>
</evidence>
<feature type="transmembrane region" description="Helical" evidence="1">
    <location>
        <begin position="83"/>
        <end position="103"/>
    </location>
</feature>
<organism evidence="2 3">
    <name type="scientific">Caenorhabditis remanei</name>
    <name type="common">Caenorhabditis vulgaris</name>
    <dbReference type="NCBI Taxonomy" id="31234"/>
    <lineage>
        <taxon>Eukaryota</taxon>
        <taxon>Metazoa</taxon>
        <taxon>Ecdysozoa</taxon>
        <taxon>Nematoda</taxon>
        <taxon>Chromadorea</taxon>
        <taxon>Rhabditida</taxon>
        <taxon>Rhabditina</taxon>
        <taxon>Rhabditomorpha</taxon>
        <taxon>Rhabditoidea</taxon>
        <taxon>Rhabditidae</taxon>
        <taxon>Peloderinae</taxon>
        <taxon>Caenorhabditis</taxon>
    </lineage>
</organism>
<keyword evidence="1" id="KW-0472">Membrane</keyword>